<evidence type="ECO:0000313" key="1">
    <source>
        <dbReference type="EMBL" id="KAL1849413.1"/>
    </source>
</evidence>
<gene>
    <name evidence="1" type="ORF">VTK73DRAFT_9886</name>
</gene>
<protein>
    <recommendedName>
        <fullName evidence="3">Secreted protein</fullName>
    </recommendedName>
</protein>
<keyword evidence="2" id="KW-1185">Reference proteome</keyword>
<dbReference type="Proteomes" id="UP001586593">
    <property type="component" value="Unassembled WGS sequence"/>
</dbReference>
<dbReference type="EMBL" id="JAZHXJ010000874">
    <property type="protein sequence ID" value="KAL1849413.1"/>
    <property type="molecule type" value="Genomic_DNA"/>
</dbReference>
<evidence type="ECO:0000313" key="2">
    <source>
        <dbReference type="Proteomes" id="UP001586593"/>
    </source>
</evidence>
<proteinExistence type="predicted"/>
<accession>A0ABR3W004</accession>
<reference evidence="1 2" key="1">
    <citation type="journal article" date="2024" name="Commun. Biol.">
        <title>Comparative genomic analysis of thermophilic fungi reveals convergent evolutionary adaptations and gene losses.</title>
        <authorList>
            <person name="Steindorff A.S."/>
            <person name="Aguilar-Pontes M.V."/>
            <person name="Robinson A.J."/>
            <person name="Andreopoulos B."/>
            <person name="LaButti K."/>
            <person name="Kuo A."/>
            <person name="Mondo S."/>
            <person name="Riley R."/>
            <person name="Otillar R."/>
            <person name="Haridas S."/>
            <person name="Lipzen A."/>
            <person name="Grimwood J."/>
            <person name="Schmutz J."/>
            <person name="Clum A."/>
            <person name="Reid I.D."/>
            <person name="Moisan M.C."/>
            <person name="Butler G."/>
            <person name="Nguyen T.T.M."/>
            <person name="Dewar K."/>
            <person name="Conant G."/>
            <person name="Drula E."/>
            <person name="Henrissat B."/>
            <person name="Hansel C."/>
            <person name="Singer S."/>
            <person name="Hutchinson M.I."/>
            <person name="de Vries R.P."/>
            <person name="Natvig D.O."/>
            <person name="Powell A.J."/>
            <person name="Tsang A."/>
            <person name="Grigoriev I.V."/>
        </authorList>
    </citation>
    <scope>NUCLEOTIDE SEQUENCE [LARGE SCALE GENOMIC DNA]</scope>
    <source>
        <strain evidence="1 2">ATCC 24622</strain>
    </source>
</reference>
<evidence type="ECO:0008006" key="3">
    <source>
        <dbReference type="Google" id="ProtNLM"/>
    </source>
</evidence>
<organism evidence="1 2">
    <name type="scientific">Phialemonium thermophilum</name>
    <dbReference type="NCBI Taxonomy" id="223376"/>
    <lineage>
        <taxon>Eukaryota</taxon>
        <taxon>Fungi</taxon>
        <taxon>Dikarya</taxon>
        <taxon>Ascomycota</taxon>
        <taxon>Pezizomycotina</taxon>
        <taxon>Sordariomycetes</taxon>
        <taxon>Sordariomycetidae</taxon>
        <taxon>Cephalothecales</taxon>
        <taxon>Cephalothecaceae</taxon>
        <taxon>Phialemonium</taxon>
    </lineage>
</organism>
<name>A0ABR3W004_9PEZI</name>
<comment type="caution">
    <text evidence="1">The sequence shown here is derived from an EMBL/GenBank/DDBJ whole genome shotgun (WGS) entry which is preliminary data.</text>
</comment>
<sequence length="94" mass="10005">MPSRICTMRSSSWSSTWCRSALTHACTHDCHTCGGTPSSLLRGRGRAGGPPWWKGNTSGAAYLSVPQNVVSHTSSATVVRTSLGQRSTSRASHM</sequence>